<dbReference type="Proteomes" id="UP000838412">
    <property type="component" value="Chromosome 16"/>
</dbReference>
<dbReference type="AlphaFoldDB" id="A0A8J9Z843"/>
<name>A0A8J9Z843_BRALA</name>
<sequence length="91" mass="10595">MPSQAALIRRVNRVKAKMRHAEPKDKDFELANDFVPDDFLIGDINVEMGRNQEQARLLIFATPYQLKKNVRSTALVFIRDYGDPQEHHIFV</sequence>
<organism evidence="1 2">
    <name type="scientific">Branchiostoma lanceolatum</name>
    <name type="common">Common lancelet</name>
    <name type="synonym">Amphioxus lanceolatum</name>
    <dbReference type="NCBI Taxonomy" id="7740"/>
    <lineage>
        <taxon>Eukaryota</taxon>
        <taxon>Metazoa</taxon>
        <taxon>Chordata</taxon>
        <taxon>Cephalochordata</taxon>
        <taxon>Leptocardii</taxon>
        <taxon>Amphioxiformes</taxon>
        <taxon>Branchiostomatidae</taxon>
        <taxon>Branchiostoma</taxon>
    </lineage>
</organism>
<dbReference type="EMBL" id="OV696701">
    <property type="protein sequence ID" value="CAH1248584.1"/>
    <property type="molecule type" value="Genomic_DNA"/>
</dbReference>
<gene>
    <name evidence="1" type="primary">Hypp8270</name>
    <name evidence="1" type="ORF">BLAG_LOCUS9907</name>
</gene>
<accession>A0A8J9Z843</accession>
<keyword evidence="2" id="KW-1185">Reference proteome</keyword>
<proteinExistence type="predicted"/>
<protein>
    <submittedName>
        <fullName evidence="1">Hypp8270 protein</fullName>
    </submittedName>
</protein>
<evidence type="ECO:0000313" key="1">
    <source>
        <dbReference type="EMBL" id="CAH1248584.1"/>
    </source>
</evidence>
<evidence type="ECO:0000313" key="2">
    <source>
        <dbReference type="Proteomes" id="UP000838412"/>
    </source>
</evidence>
<dbReference type="OrthoDB" id="10067360at2759"/>
<reference evidence="1" key="1">
    <citation type="submission" date="2022-01" db="EMBL/GenBank/DDBJ databases">
        <authorList>
            <person name="Braso-Vives M."/>
        </authorList>
    </citation>
    <scope>NUCLEOTIDE SEQUENCE</scope>
</reference>